<proteinExistence type="predicted"/>
<accession>A0AC35GAW2</accession>
<dbReference type="Proteomes" id="UP000887580">
    <property type="component" value="Unplaced"/>
</dbReference>
<dbReference type="WBParaSite" id="PS1159_v2.g2802.t1">
    <property type="protein sequence ID" value="PS1159_v2.g2802.t1"/>
    <property type="gene ID" value="PS1159_v2.g2802"/>
</dbReference>
<sequence length="147" mass="16558">MSESLKYCFINIKRCAKVVSIAGMIISLLIFGFSLSENDWILFGISFIFLITYIFVFFGALNEMASYMVPALIVLALNIIAGLSLAVAASVIQLCQKRQIISYTVFGIMIFKSFYSIFVFVVIFQTRQYFLSQSKNQINVFSVDSAC</sequence>
<evidence type="ECO:0000313" key="2">
    <source>
        <dbReference type="WBParaSite" id="PS1159_v2.g2802.t1"/>
    </source>
</evidence>
<name>A0AC35GAW2_9BILA</name>
<evidence type="ECO:0000313" key="1">
    <source>
        <dbReference type="Proteomes" id="UP000887580"/>
    </source>
</evidence>
<protein>
    <submittedName>
        <fullName evidence="2">NADH dehydrogenase subunit 6</fullName>
    </submittedName>
</protein>
<reference evidence="2" key="1">
    <citation type="submission" date="2022-11" db="UniProtKB">
        <authorList>
            <consortium name="WormBaseParasite"/>
        </authorList>
    </citation>
    <scope>IDENTIFICATION</scope>
</reference>
<organism evidence="1 2">
    <name type="scientific">Panagrolaimus sp. PS1159</name>
    <dbReference type="NCBI Taxonomy" id="55785"/>
    <lineage>
        <taxon>Eukaryota</taxon>
        <taxon>Metazoa</taxon>
        <taxon>Ecdysozoa</taxon>
        <taxon>Nematoda</taxon>
        <taxon>Chromadorea</taxon>
        <taxon>Rhabditida</taxon>
        <taxon>Tylenchina</taxon>
        <taxon>Panagrolaimomorpha</taxon>
        <taxon>Panagrolaimoidea</taxon>
        <taxon>Panagrolaimidae</taxon>
        <taxon>Panagrolaimus</taxon>
    </lineage>
</organism>